<dbReference type="InterPro" id="IPR033140">
    <property type="entry name" value="Lipase_GDXG_put_SER_AS"/>
</dbReference>
<reference evidence="3 4" key="1">
    <citation type="journal article" date="2022" name="Nat. Plants">
        <title>Genomes of leafy and leafless Platanthera orchids illuminate the evolution of mycoheterotrophy.</title>
        <authorList>
            <person name="Li M.H."/>
            <person name="Liu K.W."/>
            <person name="Li Z."/>
            <person name="Lu H.C."/>
            <person name="Ye Q.L."/>
            <person name="Zhang D."/>
            <person name="Wang J.Y."/>
            <person name="Li Y.F."/>
            <person name="Zhong Z.M."/>
            <person name="Liu X."/>
            <person name="Yu X."/>
            <person name="Liu D.K."/>
            <person name="Tu X.D."/>
            <person name="Liu B."/>
            <person name="Hao Y."/>
            <person name="Liao X.Y."/>
            <person name="Jiang Y.T."/>
            <person name="Sun W.H."/>
            <person name="Chen J."/>
            <person name="Chen Y.Q."/>
            <person name="Ai Y."/>
            <person name="Zhai J.W."/>
            <person name="Wu S.S."/>
            <person name="Zhou Z."/>
            <person name="Hsiao Y.Y."/>
            <person name="Wu W.L."/>
            <person name="Chen Y.Y."/>
            <person name="Lin Y.F."/>
            <person name="Hsu J.L."/>
            <person name="Li C.Y."/>
            <person name="Wang Z.W."/>
            <person name="Zhao X."/>
            <person name="Zhong W.Y."/>
            <person name="Ma X.K."/>
            <person name="Ma L."/>
            <person name="Huang J."/>
            <person name="Chen G.Z."/>
            <person name="Huang M.Z."/>
            <person name="Huang L."/>
            <person name="Peng D.H."/>
            <person name="Luo Y.B."/>
            <person name="Zou S.Q."/>
            <person name="Chen S.P."/>
            <person name="Lan S."/>
            <person name="Tsai W.C."/>
            <person name="Van de Peer Y."/>
            <person name="Liu Z.J."/>
        </authorList>
    </citation>
    <scope>NUCLEOTIDE SEQUENCE [LARGE SCALE GENOMIC DNA]</scope>
    <source>
        <strain evidence="3">Lor287</strain>
    </source>
</reference>
<dbReference type="InterPro" id="IPR029058">
    <property type="entry name" value="AB_hydrolase_fold"/>
</dbReference>
<dbReference type="Gene3D" id="3.40.50.1820">
    <property type="entry name" value="alpha/beta hydrolase"/>
    <property type="match status" value="1"/>
</dbReference>
<dbReference type="GO" id="GO:0016787">
    <property type="term" value="F:hydrolase activity"/>
    <property type="evidence" value="ECO:0007669"/>
    <property type="project" value="InterPro"/>
</dbReference>
<evidence type="ECO:0000313" key="3">
    <source>
        <dbReference type="EMBL" id="KAK8952238.1"/>
    </source>
</evidence>
<dbReference type="AlphaFoldDB" id="A0AAP0BW92"/>
<organism evidence="3 4">
    <name type="scientific">Platanthera zijinensis</name>
    <dbReference type="NCBI Taxonomy" id="2320716"/>
    <lineage>
        <taxon>Eukaryota</taxon>
        <taxon>Viridiplantae</taxon>
        <taxon>Streptophyta</taxon>
        <taxon>Embryophyta</taxon>
        <taxon>Tracheophyta</taxon>
        <taxon>Spermatophyta</taxon>
        <taxon>Magnoliopsida</taxon>
        <taxon>Liliopsida</taxon>
        <taxon>Asparagales</taxon>
        <taxon>Orchidaceae</taxon>
        <taxon>Orchidoideae</taxon>
        <taxon>Orchideae</taxon>
        <taxon>Orchidinae</taxon>
        <taxon>Platanthera</taxon>
    </lineage>
</organism>
<protein>
    <submittedName>
        <fullName evidence="3">Carboxylesterase 2</fullName>
    </submittedName>
</protein>
<dbReference type="InterPro" id="IPR050466">
    <property type="entry name" value="Carboxylest/Gibb_receptor"/>
</dbReference>
<dbReference type="InterPro" id="IPR013094">
    <property type="entry name" value="AB_hydrolase_3"/>
</dbReference>
<evidence type="ECO:0000313" key="4">
    <source>
        <dbReference type="Proteomes" id="UP001418222"/>
    </source>
</evidence>
<sequence length="323" mass="35485">MLSGANTAAADGEEIIYDCPMLIRAYRGGRVERFFPDNYIPASLDLITGVNSKDCVINPTTGLSARLYLPASVGADEKLPILVYYHGGGFCVMSAFCSLYHDFLNSLAAKAKVIALSVEYRLAPENPIPAAYDDSWEAIDFVTAGAEPWLSAFGNLEKIFLAGDSAGGNIAHNMGMKLGRQGRKAEGVALLHPFFWGDERIGAEGEEREAAMFTAKDADGMWRLAGGGKLGFDDPRLNPFAEDAPSLRELGCRRALVCVAGLDFLRERGRAYYEKLKEDGGWEGKAELAEVDGEDHVFFLFKPRCEKSTAFVERLVNFFRHEE</sequence>
<name>A0AAP0BW92_9ASPA</name>
<dbReference type="PANTHER" id="PTHR23024:SF577">
    <property type="entry name" value="CARBOXYLESTERASE 2-RELATED"/>
    <property type="match status" value="1"/>
</dbReference>
<dbReference type="PANTHER" id="PTHR23024">
    <property type="entry name" value="ARYLACETAMIDE DEACETYLASE"/>
    <property type="match status" value="1"/>
</dbReference>
<dbReference type="SUPFAM" id="SSF53474">
    <property type="entry name" value="alpha/beta-Hydrolases"/>
    <property type="match status" value="1"/>
</dbReference>
<accession>A0AAP0BW92</accession>
<dbReference type="Pfam" id="PF07859">
    <property type="entry name" value="Abhydrolase_3"/>
    <property type="match status" value="1"/>
</dbReference>
<comment type="caution">
    <text evidence="3">The sequence shown here is derived from an EMBL/GenBank/DDBJ whole genome shotgun (WGS) entry which is preliminary data.</text>
</comment>
<gene>
    <name evidence="3" type="primary">CXE2</name>
    <name evidence="3" type="ORF">KSP39_PZI003411</name>
</gene>
<feature type="domain" description="Alpha/beta hydrolase fold-3" evidence="2">
    <location>
        <begin position="82"/>
        <end position="299"/>
    </location>
</feature>
<keyword evidence="4" id="KW-1185">Reference proteome</keyword>
<evidence type="ECO:0000256" key="1">
    <source>
        <dbReference type="PROSITE-ProRule" id="PRU10038"/>
    </source>
</evidence>
<proteinExistence type="predicted"/>
<feature type="active site" evidence="1">
    <location>
        <position position="165"/>
    </location>
</feature>
<dbReference type="PROSITE" id="PS01174">
    <property type="entry name" value="LIPASE_GDXG_SER"/>
    <property type="match status" value="1"/>
</dbReference>
<dbReference type="EMBL" id="JBBWWQ010000003">
    <property type="protein sequence ID" value="KAK8952238.1"/>
    <property type="molecule type" value="Genomic_DNA"/>
</dbReference>
<dbReference type="Proteomes" id="UP001418222">
    <property type="component" value="Unassembled WGS sequence"/>
</dbReference>
<evidence type="ECO:0000259" key="2">
    <source>
        <dbReference type="Pfam" id="PF07859"/>
    </source>
</evidence>